<dbReference type="AlphaFoldDB" id="A0A100IQ02"/>
<proteinExistence type="predicted"/>
<dbReference type="EMBL" id="BCMY01000014">
    <property type="protein sequence ID" value="GAQ44995.1"/>
    <property type="molecule type" value="Genomic_DNA"/>
</dbReference>
<dbReference type="VEuPathDB" id="FungiDB:ASPNIDRAFT2_1163309"/>
<sequence length="202" mass="22962">MEASKEAYKELVEFNDVTFTANETVNRIVRILVFNYLIEQEDGFFYPSLTDDTGGLRESDIQRDNRSGIVQSVMHALGIIARVSDPKVLGIGWINTSDQLLLREALEAMSRPEDLVDIGAFKSYLEQEWCVAIVSKIEHCGQSGVRQEGCDNDEDKKEKMNWGKHFLGELYPLEPSHLQNVSNKFFPSDSENVWGAQYQHAL</sequence>
<dbReference type="OrthoDB" id="4395026at2759"/>
<name>A0A100IQ02_ASPNG</name>
<evidence type="ECO:0000313" key="2">
    <source>
        <dbReference type="Proteomes" id="UP000068243"/>
    </source>
</evidence>
<reference evidence="2" key="1">
    <citation type="journal article" date="2016" name="Genome Announc.">
        <title>Draft genome sequence of Aspergillus niger strain An76.</title>
        <authorList>
            <person name="Gong W."/>
            <person name="Cheng Z."/>
            <person name="Zhang H."/>
            <person name="Liu L."/>
            <person name="Gao P."/>
            <person name="Wang L."/>
        </authorList>
    </citation>
    <scope>NUCLEOTIDE SEQUENCE [LARGE SCALE GENOMIC DNA]</scope>
    <source>
        <strain evidence="2">An76</strain>
    </source>
</reference>
<organism evidence="1 2">
    <name type="scientific">Aspergillus niger</name>
    <dbReference type="NCBI Taxonomy" id="5061"/>
    <lineage>
        <taxon>Eukaryota</taxon>
        <taxon>Fungi</taxon>
        <taxon>Dikarya</taxon>
        <taxon>Ascomycota</taxon>
        <taxon>Pezizomycotina</taxon>
        <taxon>Eurotiomycetes</taxon>
        <taxon>Eurotiomycetidae</taxon>
        <taxon>Eurotiales</taxon>
        <taxon>Aspergillaceae</taxon>
        <taxon>Aspergillus</taxon>
        <taxon>Aspergillus subgen. Circumdati</taxon>
    </lineage>
</organism>
<dbReference type="VEuPathDB" id="FungiDB:ATCC64974_37790"/>
<evidence type="ECO:0000313" key="1">
    <source>
        <dbReference type="EMBL" id="GAQ44995.1"/>
    </source>
</evidence>
<dbReference type="OMA" id="IGWINTS"/>
<gene>
    <name evidence="1" type="ORF">ABL_07656</name>
</gene>
<comment type="caution">
    <text evidence="1">The sequence shown here is derived from an EMBL/GenBank/DDBJ whole genome shotgun (WGS) entry which is preliminary data.</text>
</comment>
<protein>
    <submittedName>
        <fullName evidence="1">Uncharacterized protein</fullName>
    </submittedName>
</protein>
<dbReference type="Proteomes" id="UP000068243">
    <property type="component" value="Unassembled WGS sequence"/>
</dbReference>
<accession>A0A100IQ02</accession>